<evidence type="ECO:0000256" key="1">
    <source>
        <dbReference type="ARBA" id="ARBA00011063"/>
    </source>
</evidence>
<dbReference type="InterPro" id="IPR050438">
    <property type="entry name" value="LMW_PTPase"/>
</dbReference>
<evidence type="ECO:0000313" key="6">
    <source>
        <dbReference type="EMBL" id="MDT8999951.1"/>
    </source>
</evidence>
<keyword evidence="7" id="KW-1185">Reference proteome</keyword>
<name>A0ABU3PBL0_9BURK</name>
<evidence type="ECO:0000313" key="7">
    <source>
        <dbReference type="Proteomes" id="UP001246372"/>
    </source>
</evidence>
<keyword evidence="4" id="KW-0904">Protein phosphatase</keyword>
<dbReference type="PANTHER" id="PTHR11717">
    <property type="entry name" value="LOW MOLECULAR WEIGHT PROTEIN TYROSINE PHOSPHATASE"/>
    <property type="match status" value="1"/>
</dbReference>
<gene>
    <name evidence="6" type="ORF">RQP53_11815</name>
</gene>
<dbReference type="InterPro" id="IPR036196">
    <property type="entry name" value="Ptyr_pPase_sf"/>
</dbReference>
<feature type="domain" description="Phosphotyrosine protein phosphatase I" evidence="5">
    <location>
        <begin position="2"/>
        <end position="149"/>
    </location>
</feature>
<dbReference type="Pfam" id="PF01451">
    <property type="entry name" value="LMWPc"/>
    <property type="match status" value="1"/>
</dbReference>
<dbReference type="Gene3D" id="3.40.50.2300">
    <property type="match status" value="1"/>
</dbReference>
<dbReference type="InterPro" id="IPR023485">
    <property type="entry name" value="Ptyr_pPase"/>
</dbReference>
<dbReference type="SUPFAM" id="SSF52788">
    <property type="entry name" value="Phosphotyrosine protein phosphatases I"/>
    <property type="match status" value="1"/>
</dbReference>
<comment type="caution">
    <text evidence="6">The sequence shown here is derived from an EMBL/GenBank/DDBJ whole genome shotgun (WGS) entry which is preliminary data.</text>
</comment>
<keyword evidence="3 6" id="KW-0378">Hydrolase</keyword>
<dbReference type="EMBL" id="JAVXZY010000004">
    <property type="protein sequence ID" value="MDT8999951.1"/>
    <property type="molecule type" value="Genomic_DNA"/>
</dbReference>
<dbReference type="Proteomes" id="UP001246372">
    <property type="component" value="Unassembled WGS sequence"/>
</dbReference>
<dbReference type="PANTHER" id="PTHR11717:SF7">
    <property type="entry name" value="LOW MOLECULAR WEIGHT PHOSPHOTYROSINE PROTEIN PHOSPHATASE"/>
    <property type="match status" value="1"/>
</dbReference>
<protein>
    <recommendedName>
        <fullName evidence="2">protein-tyrosine-phosphatase</fullName>
        <ecNumber evidence="2">3.1.3.48</ecNumber>
    </recommendedName>
</protein>
<accession>A0ABU3PBL0</accession>
<evidence type="ECO:0000256" key="2">
    <source>
        <dbReference type="ARBA" id="ARBA00013064"/>
    </source>
</evidence>
<organism evidence="6 7">
    <name type="scientific">Roseateles aquae</name>
    <dbReference type="NCBI Taxonomy" id="3077235"/>
    <lineage>
        <taxon>Bacteria</taxon>
        <taxon>Pseudomonadati</taxon>
        <taxon>Pseudomonadota</taxon>
        <taxon>Betaproteobacteria</taxon>
        <taxon>Burkholderiales</taxon>
        <taxon>Sphaerotilaceae</taxon>
        <taxon>Roseateles</taxon>
    </lineage>
</organism>
<sequence>MSSLLLVCTANICRSPMAEVVFTAQARALGLDLVASAGTHAHPRGQVMDPRAQAALAQRRYTPPKRWKSRRVTAEDFERFDRVLAMDEDNLAALRKICPPEAAHKLGMFLDLLPEMQGRPVPDPYFGSALGFENVLTLIERASRALFEARQAAA</sequence>
<evidence type="ECO:0000256" key="3">
    <source>
        <dbReference type="ARBA" id="ARBA00022801"/>
    </source>
</evidence>
<dbReference type="RefSeq" id="WP_315650501.1">
    <property type="nucleotide sequence ID" value="NZ_JAVXZY010000004.1"/>
</dbReference>
<dbReference type="PRINTS" id="PR00719">
    <property type="entry name" value="LMWPTPASE"/>
</dbReference>
<dbReference type="CDD" id="cd16343">
    <property type="entry name" value="LMWPTP"/>
    <property type="match status" value="1"/>
</dbReference>
<dbReference type="InterPro" id="IPR017867">
    <property type="entry name" value="Tyr_phospatase_low_mol_wt"/>
</dbReference>
<dbReference type="SMART" id="SM00226">
    <property type="entry name" value="LMWPc"/>
    <property type="match status" value="1"/>
</dbReference>
<reference evidence="6" key="1">
    <citation type="submission" date="2023-09" db="EMBL/GenBank/DDBJ databases">
        <title>Paucibacter sp. APW11 Genome sequencing and assembly.</title>
        <authorList>
            <person name="Kim I."/>
        </authorList>
    </citation>
    <scope>NUCLEOTIDE SEQUENCE</scope>
    <source>
        <strain evidence="6">APW11</strain>
    </source>
</reference>
<comment type="similarity">
    <text evidence="1">Belongs to the low molecular weight phosphotyrosine protein phosphatase family.</text>
</comment>
<dbReference type="GO" id="GO:0004725">
    <property type="term" value="F:protein tyrosine phosphatase activity"/>
    <property type="evidence" value="ECO:0007669"/>
    <property type="project" value="UniProtKB-EC"/>
</dbReference>
<proteinExistence type="inferred from homology"/>
<dbReference type="EC" id="3.1.3.48" evidence="2"/>
<evidence type="ECO:0000256" key="4">
    <source>
        <dbReference type="ARBA" id="ARBA00022912"/>
    </source>
</evidence>
<evidence type="ECO:0000259" key="5">
    <source>
        <dbReference type="SMART" id="SM00226"/>
    </source>
</evidence>